<protein>
    <submittedName>
        <fullName evidence="1">Uncharacterized protein</fullName>
    </submittedName>
</protein>
<keyword evidence="2" id="KW-1185">Reference proteome</keyword>
<proteinExistence type="predicted"/>
<evidence type="ECO:0000313" key="1">
    <source>
        <dbReference type="EMBL" id="KAL0632762.1"/>
    </source>
</evidence>
<reference evidence="1 2" key="1">
    <citation type="submission" date="2024-02" db="EMBL/GenBank/DDBJ databases">
        <title>Discinaceae phylogenomics.</title>
        <authorList>
            <person name="Dirks A.C."/>
            <person name="James T.Y."/>
        </authorList>
    </citation>
    <scope>NUCLEOTIDE SEQUENCE [LARGE SCALE GENOMIC DNA]</scope>
    <source>
        <strain evidence="1 2">ACD0624</strain>
    </source>
</reference>
<organism evidence="1 2">
    <name type="scientific">Discina gigas</name>
    <dbReference type="NCBI Taxonomy" id="1032678"/>
    <lineage>
        <taxon>Eukaryota</taxon>
        <taxon>Fungi</taxon>
        <taxon>Dikarya</taxon>
        <taxon>Ascomycota</taxon>
        <taxon>Pezizomycotina</taxon>
        <taxon>Pezizomycetes</taxon>
        <taxon>Pezizales</taxon>
        <taxon>Discinaceae</taxon>
        <taxon>Discina</taxon>
    </lineage>
</organism>
<dbReference type="EMBL" id="JBBBZM010000152">
    <property type="protein sequence ID" value="KAL0632762.1"/>
    <property type="molecule type" value="Genomic_DNA"/>
</dbReference>
<evidence type="ECO:0000313" key="2">
    <source>
        <dbReference type="Proteomes" id="UP001447188"/>
    </source>
</evidence>
<dbReference type="Proteomes" id="UP001447188">
    <property type="component" value="Unassembled WGS sequence"/>
</dbReference>
<name>A0ABR3G9Y1_9PEZI</name>
<dbReference type="Gene3D" id="1.20.58.340">
    <property type="entry name" value="Magnesium transport protein CorA, transmembrane region"/>
    <property type="match status" value="1"/>
</dbReference>
<gene>
    <name evidence="1" type="ORF">Q9L58_008350</name>
</gene>
<accession>A0ABR3G9Y1</accession>
<comment type="caution">
    <text evidence="1">The sequence shown here is derived from an EMBL/GenBank/DDBJ whole genome shotgun (WGS) entry which is preliminary data.</text>
</comment>
<sequence length="386" mass="43480">MCRGLNDKQISSRLKVSLTLFEDYAFIDSIDEEGTGRLKITSKLLQDIFTTYKISSRFSGLLERQHMPGRIVQRDRRSKRPIHHQFWYSTVIRSNKAVKSTNSSKSILGWMRFCVWMGHDISNGVTTILALRCPEDIKSELALAFHDKGEMVKRNPMVLHAFFAQNVLLNAADFSKFSANPMYERELNEFGSTADFTGRSRLFHTLCRQITQVATDYKILSAALQLLKTEYEWARDHLCSPEAPDLGDTTSLLSEAPPELSDDIWDVFLAECELLTTYANLYETRTRIGINECFAMVSQRDSEMTIQMAGESTKIARVTYQDGQSLRAIQILTMVFLPASLCSGIFGMGFFDTSSDDGGNVNFSYGWVGGLWEMAGKAKDFGSGNG</sequence>